<dbReference type="AlphaFoldDB" id="A0A1H8GIY4"/>
<accession>A0A1H8GIY4</accession>
<name>A0A1H8GIY4_9SPHI</name>
<keyword evidence="2" id="KW-1185">Reference proteome</keyword>
<evidence type="ECO:0000313" key="1">
    <source>
        <dbReference type="EMBL" id="SEN43962.1"/>
    </source>
</evidence>
<dbReference type="Proteomes" id="UP000198942">
    <property type="component" value="Unassembled WGS sequence"/>
</dbReference>
<gene>
    <name evidence="1" type="ORF">SAMN05192574_103164</name>
</gene>
<protein>
    <submittedName>
        <fullName evidence="1">Uncharacterized protein</fullName>
    </submittedName>
</protein>
<evidence type="ECO:0000313" key="2">
    <source>
        <dbReference type="Proteomes" id="UP000198942"/>
    </source>
</evidence>
<dbReference type="EMBL" id="FOCL01000003">
    <property type="protein sequence ID" value="SEN43962.1"/>
    <property type="molecule type" value="Genomic_DNA"/>
</dbReference>
<proteinExistence type="predicted"/>
<organism evidence="1 2">
    <name type="scientific">Mucilaginibacter gossypiicola</name>
    <dbReference type="NCBI Taxonomy" id="551995"/>
    <lineage>
        <taxon>Bacteria</taxon>
        <taxon>Pseudomonadati</taxon>
        <taxon>Bacteroidota</taxon>
        <taxon>Sphingobacteriia</taxon>
        <taxon>Sphingobacteriales</taxon>
        <taxon>Sphingobacteriaceae</taxon>
        <taxon>Mucilaginibacter</taxon>
    </lineage>
</organism>
<reference evidence="2" key="1">
    <citation type="submission" date="2016-10" db="EMBL/GenBank/DDBJ databases">
        <authorList>
            <person name="Varghese N."/>
            <person name="Submissions S."/>
        </authorList>
    </citation>
    <scope>NUCLEOTIDE SEQUENCE [LARGE SCALE GENOMIC DNA]</scope>
    <source>
        <strain evidence="2">Gh-48</strain>
    </source>
</reference>
<sequence length="61" mass="6846">MDGNGACVTAVAIIDDKYKTEKAAISRFFCFRHSKYYYQPGVKPKPNKGFLTSLRLNGTAR</sequence>